<sequence>MNSQADPADPSEDIQTVDQQSLSDFAYAFGQFMDHDMSLTPDGGASFPITVSATDPIGPDALPFTRSLYDPSTGTGVGNPRQQVTDVTAYLDLSQIYGSDAATADALRTHSGGLLKTSPGNMLPYDNSTYFTPQQLAALNAAEGGEQNEGGLSMSALFATGDIRGNENLELTALQTLFVRNHNRLAAEFQKLNPTWTDEQLYQEARKINIAEYQDIVYNEWIPAVLGSQALAPYSGYNPNVNPAIANEFSTVAFRFGHSLLSSAIERQTNQGTDIADASADGSSIPLSEDFFDADLLNPAGVVDPLTGHTSSDIGPILKGDADGDSQATDVMAINDIRNLLFGNYGDGGQDLMARDVQRDRDNGIPDYNTLRSAVGLPRVTSFAQITSNVQVQQELQAAYGSVNNIDAFEGGLAEDHVPGADVGPLFERIMVNQFVRLRSGDRFFYLNESFSPQEQSIFNQDTTLAQVIESNTNVTNLQSDVFFFRASISGTVTAPPPANQPQGSPGGSVGVPGIKVLLEDTSGDVLATTVTDGAGHYSFNQQSGPAGSLDVASGVSAAGDYTVSLVLPTGGKQTSPNPGTITITHGDTNVTGVNFNVTLPPPPKSPPPPPKTPPVVAQMPPAAQPPTSQPPSNPTPPPPPAAQPPIVTHGVMVDSGPGTGGTSGSTSGAKQSPPATTGGPVNTGPLTPGNNAEPLPPPTGSQIGQAPPPPKGSKSG</sequence>
<dbReference type="EMBL" id="NIDE01000001">
    <property type="protein sequence ID" value="OWK47191.1"/>
    <property type="molecule type" value="Genomic_DNA"/>
</dbReference>
<feature type="compositionally biased region" description="Pro residues" evidence="4">
    <location>
        <begin position="623"/>
        <end position="644"/>
    </location>
</feature>
<feature type="compositionally biased region" description="Pro residues" evidence="4">
    <location>
        <begin position="600"/>
        <end position="614"/>
    </location>
</feature>
<name>A0A225E0S7_9BACT</name>
<comment type="caution">
    <text evidence="5">The sequence shown here is derived from an EMBL/GenBank/DDBJ whole genome shotgun (WGS) entry which is preliminary data.</text>
</comment>
<evidence type="ECO:0000256" key="2">
    <source>
        <dbReference type="ARBA" id="ARBA00022525"/>
    </source>
</evidence>
<evidence type="ECO:0000256" key="1">
    <source>
        <dbReference type="ARBA" id="ARBA00004613"/>
    </source>
</evidence>
<reference evidence="6" key="1">
    <citation type="submission" date="2017-06" db="EMBL/GenBank/DDBJ databases">
        <title>Genome analysis of Fimbriiglobus ruber SP5, the first member of the order Planctomycetales with confirmed chitinolytic capability.</title>
        <authorList>
            <person name="Ravin N.V."/>
            <person name="Rakitin A.L."/>
            <person name="Ivanova A.A."/>
            <person name="Beletsky A.V."/>
            <person name="Kulichevskaya I.S."/>
            <person name="Mardanov A.V."/>
            <person name="Dedysh S.N."/>
        </authorList>
    </citation>
    <scope>NUCLEOTIDE SEQUENCE [LARGE SCALE GENOMIC DNA]</scope>
    <source>
        <strain evidence="6">SP5</strain>
    </source>
</reference>
<dbReference type="RefSeq" id="WP_088252324.1">
    <property type="nucleotide sequence ID" value="NZ_NIDE01000001.1"/>
</dbReference>
<evidence type="ECO:0000313" key="6">
    <source>
        <dbReference type="Proteomes" id="UP000214646"/>
    </source>
</evidence>
<dbReference type="Gene3D" id="2.60.40.10">
    <property type="entry name" value="Immunoglobulins"/>
    <property type="match status" value="1"/>
</dbReference>
<protein>
    <submittedName>
        <fullName evidence="5">Peroxinectin</fullName>
    </submittedName>
</protein>
<dbReference type="GO" id="GO:0005576">
    <property type="term" value="C:extracellular region"/>
    <property type="evidence" value="ECO:0007669"/>
    <property type="project" value="UniProtKB-SubCell"/>
</dbReference>
<dbReference type="SUPFAM" id="SSF117074">
    <property type="entry name" value="Hypothetical protein PA1324"/>
    <property type="match status" value="1"/>
</dbReference>
<feature type="compositionally biased region" description="Pro residues" evidence="4">
    <location>
        <begin position="707"/>
        <end position="717"/>
    </location>
</feature>
<keyword evidence="6" id="KW-1185">Reference proteome</keyword>
<dbReference type="InterPro" id="IPR037120">
    <property type="entry name" value="Haem_peroxidase_sf_animal"/>
</dbReference>
<keyword evidence="2" id="KW-0964">Secreted</keyword>
<gene>
    <name evidence="5" type="ORF">FRUB_00890</name>
</gene>
<dbReference type="PROSITE" id="PS50292">
    <property type="entry name" value="PEROXIDASE_3"/>
    <property type="match status" value="1"/>
</dbReference>
<dbReference type="InterPro" id="IPR010255">
    <property type="entry name" value="Haem_peroxidase_sf"/>
</dbReference>
<keyword evidence="3" id="KW-0325">Glycoprotein</keyword>
<proteinExistence type="predicted"/>
<dbReference type="InterPro" id="IPR019791">
    <property type="entry name" value="Haem_peroxidase_animal"/>
</dbReference>
<dbReference type="GO" id="GO:0020037">
    <property type="term" value="F:heme binding"/>
    <property type="evidence" value="ECO:0007669"/>
    <property type="project" value="InterPro"/>
</dbReference>
<dbReference type="GO" id="GO:0006979">
    <property type="term" value="P:response to oxidative stress"/>
    <property type="evidence" value="ECO:0007669"/>
    <property type="project" value="InterPro"/>
</dbReference>
<dbReference type="Gene3D" id="1.10.640.10">
    <property type="entry name" value="Haem peroxidase domain superfamily, animal type"/>
    <property type="match status" value="1"/>
</dbReference>
<feature type="region of interest" description="Disordered" evidence="4">
    <location>
        <begin position="593"/>
        <end position="717"/>
    </location>
</feature>
<evidence type="ECO:0000256" key="4">
    <source>
        <dbReference type="SAM" id="MobiDB-lite"/>
    </source>
</evidence>
<organism evidence="5 6">
    <name type="scientific">Fimbriiglobus ruber</name>
    <dbReference type="NCBI Taxonomy" id="1908690"/>
    <lineage>
        <taxon>Bacteria</taxon>
        <taxon>Pseudomonadati</taxon>
        <taxon>Planctomycetota</taxon>
        <taxon>Planctomycetia</taxon>
        <taxon>Gemmatales</taxon>
        <taxon>Gemmataceae</taxon>
        <taxon>Fimbriiglobus</taxon>
    </lineage>
</organism>
<dbReference type="AlphaFoldDB" id="A0A225E0S7"/>
<dbReference type="SUPFAM" id="SSF48113">
    <property type="entry name" value="Heme-dependent peroxidases"/>
    <property type="match status" value="1"/>
</dbReference>
<dbReference type="InterPro" id="IPR013783">
    <property type="entry name" value="Ig-like_fold"/>
</dbReference>
<dbReference type="Pfam" id="PF03098">
    <property type="entry name" value="An_peroxidase"/>
    <property type="match status" value="1"/>
</dbReference>
<evidence type="ECO:0000256" key="3">
    <source>
        <dbReference type="ARBA" id="ARBA00023180"/>
    </source>
</evidence>
<dbReference type="PRINTS" id="PR00457">
    <property type="entry name" value="ANPEROXIDASE"/>
</dbReference>
<dbReference type="GO" id="GO:0004601">
    <property type="term" value="F:peroxidase activity"/>
    <property type="evidence" value="ECO:0007669"/>
    <property type="project" value="InterPro"/>
</dbReference>
<evidence type="ECO:0000313" key="5">
    <source>
        <dbReference type="EMBL" id="OWK47191.1"/>
    </source>
</evidence>
<dbReference type="OrthoDB" id="9765610at2"/>
<comment type="subcellular location">
    <subcellularLocation>
        <location evidence="1">Secreted</location>
    </subcellularLocation>
</comment>
<accession>A0A225E0S7</accession>
<dbReference type="PANTHER" id="PTHR11475">
    <property type="entry name" value="OXIDASE/PEROXIDASE"/>
    <property type="match status" value="1"/>
</dbReference>
<dbReference type="PANTHER" id="PTHR11475:SF4">
    <property type="entry name" value="CHORION PEROXIDASE"/>
    <property type="match status" value="1"/>
</dbReference>
<dbReference type="Proteomes" id="UP000214646">
    <property type="component" value="Unassembled WGS sequence"/>
</dbReference>